<dbReference type="PANTHER" id="PTHR31126:SF1">
    <property type="entry name" value="TYROSINE SPECIFIC PROTEIN PHOSPHATASES DOMAIN-CONTAINING PROTEIN"/>
    <property type="match status" value="1"/>
</dbReference>
<dbReference type="AlphaFoldDB" id="A0A0R1QUC4"/>
<reference evidence="2 3" key="1">
    <citation type="journal article" date="2015" name="Genome Announc.">
        <title>Expanding the biotechnology potential of lactobacilli through comparative genomics of 213 strains and associated genera.</title>
        <authorList>
            <person name="Sun Z."/>
            <person name="Harris H.M."/>
            <person name="McCann A."/>
            <person name="Guo C."/>
            <person name="Argimon S."/>
            <person name="Zhang W."/>
            <person name="Yang X."/>
            <person name="Jeffery I.B."/>
            <person name="Cooney J.C."/>
            <person name="Kagawa T.F."/>
            <person name="Liu W."/>
            <person name="Song Y."/>
            <person name="Salvetti E."/>
            <person name="Wrobel A."/>
            <person name="Rasinkangas P."/>
            <person name="Parkhill J."/>
            <person name="Rea M.C."/>
            <person name="O'Sullivan O."/>
            <person name="Ritari J."/>
            <person name="Douillard F.P."/>
            <person name="Paul Ross R."/>
            <person name="Yang R."/>
            <person name="Briner A.E."/>
            <person name="Felis G.E."/>
            <person name="de Vos W.M."/>
            <person name="Barrangou R."/>
            <person name="Klaenhammer T.R."/>
            <person name="Caufield P.W."/>
            <person name="Cui Y."/>
            <person name="Zhang H."/>
            <person name="O'Toole P.W."/>
        </authorList>
    </citation>
    <scope>NUCLEOTIDE SEQUENCE [LARGE SCALE GENOMIC DNA]</scope>
    <source>
        <strain evidence="2 3">DSM 15429</strain>
    </source>
</reference>
<dbReference type="EMBL" id="AZFC01000020">
    <property type="protein sequence ID" value="KRL47916.1"/>
    <property type="molecule type" value="Genomic_DNA"/>
</dbReference>
<sequence>MFPTKEELKIMHQSMGTLLSTVLLATSLGGLVAPPVAAQAIRRPTPIAQSATAGREIRLKSAPNVRDLGGYVNQRGQRIKPHRLIRSASLSNLSPADGRKLAKVYHLKTDVDLRTLSEQTTAPDAKIAGVRHVSDPVFLKWGKASGNLSDRVKGNGVKNMETFYRNAVLSRQGRHAYRTLFLILLKTPRKDAVLWHCSAGKDRAGMGTMLILSALDVSRRTINRDYLLSNRYLAAKNAVTLAQDRRNGDTATQLANAKAQAGVRMAFLNAAYRAIDHHYGSVQRYLHRGLGLTSAQLTRLQKAYLTPAKH</sequence>
<dbReference type="GO" id="GO:0004721">
    <property type="term" value="F:phosphoprotein phosphatase activity"/>
    <property type="evidence" value="ECO:0007669"/>
    <property type="project" value="InterPro"/>
</dbReference>
<gene>
    <name evidence="2" type="ORF">FD37_GL001836</name>
</gene>
<evidence type="ECO:0000256" key="1">
    <source>
        <dbReference type="ARBA" id="ARBA00009580"/>
    </source>
</evidence>
<evidence type="ECO:0000313" key="2">
    <source>
        <dbReference type="EMBL" id="KRL47916.1"/>
    </source>
</evidence>
<dbReference type="Pfam" id="PF13350">
    <property type="entry name" value="Y_phosphatase3"/>
    <property type="match status" value="1"/>
</dbReference>
<accession>A0A0R1QUC4</accession>
<dbReference type="PATRIC" id="fig|1423805.4.peg.1884"/>
<dbReference type="InterPro" id="IPR029021">
    <property type="entry name" value="Prot-tyrosine_phosphatase-like"/>
</dbReference>
<dbReference type="InterPro" id="IPR026893">
    <property type="entry name" value="Tyr/Ser_Pase_IphP-type"/>
</dbReference>
<dbReference type="Proteomes" id="UP000051835">
    <property type="component" value="Unassembled WGS sequence"/>
</dbReference>
<evidence type="ECO:0000313" key="3">
    <source>
        <dbReference type="Proteomes" id="UP000051835"/>
    </source>
</evidence>
<proteinExistence type="inferred from homology"/>
<dbReference type="PANTHER" id="PTHR31126">
    <property type="entry name" value="TYROSINE-PROTEIN PHOSPHATASE"/>
    <property type="match status" value="1"/>
</dbReference>
<protein>
    <submittedName>
        <fullName evidence="2">Protein tyrosine serine phosphatase</fullName>
    </submittedName>
</protein>
<comment type="similarity">
    <text evidence="1">Belongs to the protein-tyrosine phosphatase family.</text>
</comment>
<organism evidence="2 3">
    <name type="scientific">Levilactobacillus spicheri DSM 15429</name>
    <dbReference type="NCBI Taxonomy" id="1423805"/>
    <lineage>
        <taxon>Bacteria</taxon>
        <taxon>Bacillati</taxon>
        <taxon>Bacillota</taxon>
        <taxon>Bacilli</taxon>
        <taxon>Lactobacillales</taxon>
        <taxon>Lactobacillaceae</taxon>
        <taxon>Levilactobacillus</taxon>
    </lineage>
</organism>
<dbReference type="Gene3D" id="3.90.190.10">
    <property type="entry name" value="Protein tyrosine phosphatase superfamily"/>
    <property type="match status" value="1"/>
</dbReference>
<name>A0A0R1QUC4_9LACO</name>
<comment type="caution">
    <text evidence="2">The sequence shown here is derived from an EMBL/GenBank/DDBJ whole genome shotgun (WGS) entry which is preliminary data.</text>
</comment>
<dbReference type="SUPFAM" id="SSF52799">
    <property type="entry name" value="(Phosphotyrosine protein) phosphatases II"/>
    <property type="match status" value="1"/>
</dbReference>